<dbReference type="SMART" id="SM00267">
    <property type="entry name" value="GGDEF"/>
    <property type="match status" value="1"/>
</dbReference>
<evidence type="ECO:0000259" key="3">
    <source>
        <dbReference type="PROSITE" id="PS50006"/>
    </source>
</evidence>
<dbReference type="FunFam" id="3.30.70.270:FF:000001">
    <property type="entry name" value="Diguanylate cyclase domain protein"/>
    <property type="match status" value="1"/>
</dbReference>
<dbReference type="SUPFAM" id="SSF49879">
    <property type="entry name" value="SMAD/FHA domain"/>
    <property type="match status" value="1"/>
</dbReference>
<accession>A0A7X6ICD3</accession>
<keyword evidence="6" id="KW-1185">Reference proteome</keyword>
<feature type="domain" description="GGDEF" evidence="4">
    <location>
        <begin position="171"/>
        <end position="304"/>
    </location>
</feature>
<dbReference type="PROSITE" id="PS50006">
    <property type="entry name" value="FHA_DOMAIN"/>
    <property type="match status" value="1"/>
</dbReference>
<evidence type="ECO:0000256" key="2">
    <source>
        <dbReference type="ARBA" id="ARBA00034247"/>
    </source>
</evidence>
<evidence type="ECO:0000313" key="6">
    <source>
        <dbReference type="Proteomes" id="UP000534783"/>
    </source>
</evidence>
<comment type="catalytic activity">
    <reaction evidence="2">
        <text>2 GTP = 3',3'-c-di-GMP + 2 diphosphate</text>
        <dbReference type="Rhea" id="RHEA:24898"/>
        <dbReference type="ChEBI" id="CHEBI:33019"/>
        <dbReference type="ChEBI" id="CHEBI:37565"/>
        <dbReference type="ChEBI" id="CHEBI:58805"/>
        <dbReference type="EC" id="2.7.7.65"/>
    </reaction>
</comment>
<evidence type="ECO:0000313" key="5">
    <source>
        <dbReference type="EMBL" id="NKE72339.1"/>
    </source>
</evidence>
<protein>
    <recommendedName>
        <fullName evidence="1">diguanylate cyclase</fullName>
        <ecNumber evidence="1">2.7.7.65</ecNumber>
    </recommendedName>
</protein>
<name>A0A7X6ICD3_9BACT</name>
<dbReference type="Gene3D" id="3.30.70.270">
    <property type="match status" value="1"/>
</dbReference>
<dbReference type="EMBL" id="VTOW01000003">
    <property type="protein sequence ID" value="NKE72339.1"/>
    <property type="molecule type" value="Genomic_DNA"/>
</dbReference>
<evidence type="ECO:0000259" key="4">
    <source>
        <dbReference type="PROSITE" id="PS50887"/>
    </source>
</evidence>
<dbReference type="InterPro" id="IPR000160">
    <property type="entry name" value="GGDEF_dom"/>
</dbReference>
<dbReference type="Proteomes" id="UP000534783">
    <property type="component" value="Unassembled WGS sequence"/>
</dbReference>
<dbReference type="CDD" id="cd00060">
    <property type="entry name" value="FHA"/>
    <property type="match status" value="1"/>
</dbReference>
<sequence length="305" mass="34731">MRIAWGVSMEDETKTHTVKIERRRLDRVHFHFPCLVVVAGPSLGEKFPLTKERTILGRHREAEVWINDDSMSRKHAEILSKGGRLFLRDLGSKNGTYINDHKILEIELKDGDLIRTGNATLKYLGPNNVEQFYLDELSERAKCDALTGLFNKQTFYTCLEKILLRCKDLGEPLSVAMIDLDFFKRINDQWGHPAGDAVLKEFANLIKPTIRPTDLFARWGGEEFGLILPHTGLKEAPIAAERIRNRIENHPFLFEGQRLPVTISIGVTERIDADQTIEPLIARADKALYRAKQEGRNRTCCLSGP</sequence>
<dbReference type="InterPro" id="IPR008984">
    <property type="entry name" value="SMAD_FHA_dom_sf"/>
</dbReference>
<dbReference type="InterPro" id="IPR029787">
    <property type="entry name" value="Nucleotide_cyclase"/>
</dbReference>
<dbReference type="InterPro" id="IPR050469">
    <property type="entry name" value="Diguanylate_Cyclase"/>
</dbReference>
<evidence type="ECO:0000256" key="1">
    <source>
        <dbReference type="ARBA" id="ARBA00012528"/>
    </source>
</evidence>
<dbReference type="SMART" id="SM00240">
    <property type="entry name" value="FHA"/>
    <property type="match status" value="1"/>
</dbReference>
<dbReference type="AlphaFoldDB" id="A0A7X6ICD3"/>
<dbReference type="EC" id="2.7.7.65" evidence="1"/>
<reference evidence="5 6" key="1">
    <citation type="journal article" date="2020" name="Nature">
        <title>Bacterial chemolithoautotrophy via manganese oxidation.</title>
        <authorList>
            <person name="Yu H."/>
            <person name="Leadbetter J.R."/>
        </authorList>
    </citation>
    <scope>NUCLEOTIDE SEQUENCE [LARGE SCALE GENOMIC DNA]</scope>
    <source>
        <strain evidence="5 6">Mn-1</strain>
    </source>
</reference>
<organism evidence="5 6">
    <name type="scientific">Candidatus Manganitrophus noduliformans</name>
    <dbReference type="NCBI Taxonomy" id="2606439"/>
    <lineage>
        <taxon>Bacteria</taxon>
        <taxon>Pseudomonadati</taxon>
        <taxon>Nitrospirota</taxon>
        <taxon>Nitrospiria</taxon>
        <taxon>Candidatus Troglogloeales</taxon>
        <taxon>Candidatus Manganitrophaceae</taxon>
        <taxon>Candidatus Manganitrophus</taxon>
    </lineage>
</organism>
<dbReference type="PANTHER" id="PTHR45138:SF9">
    <property type="entry name" value="DIGUANYLATE CYCLASE DGCM-RELATED"/>
    <property type="match status" value="1"/>
</dbReference>
<dbReference type="Pfam" id="PF00498">
    <property type="entry name" value="FHA"/>
    <property type="match status" value="1"/>
</dbReference>
<proteinExistence type="predicted"/>
<dbReference type="GO" id="GO:1902201">
    <property type="term" value="P:negative regulation of bacterial-type flagellum-dependent cell motility"/>
    <property type="evidence" value="ECO:0007669"/>
    <property type="project" value="TreeGrafter"/>
</dbReference>
<dbReference type="GO" id="GO:0052621">
    <property type="term" value="F:diguanylate cyclase activity"/>
    <property type="evidence" value="ECO:0007669"/>
    <property type="project" value="UniProtKB-EC"/>
</dbReference>
<dbReference type="GO" id="GO:0043709">
    <property type="term" value="P:cell adhesion involved in single-species biofilm formation"/>
    <property type="evidence" value="ECO:0007669"/>
    <property type="project" value="TreeGrafter"/>
</dbReference>
<dbReference type="InterPro" id="IPR043128">
    <property type="entry name" value="Rev_trsase/Diguanyl_cyclase"/>
</dbReference>
<feature type="domain" description="FHA" evidence="3">
    <location>
        <begin position="54"/>
        <end position="103"/>
    </location>
</feature>
<dbReference type="SUPFAM" id="SSF55073">
    <property type="entry name" value="Nucleotide cyclase"/>
    <property type="match status" value="1"/>
</dbReference>
<dbReference type="GO" id="GO:0005886">
    <property type="term" value="C:plasma membrane"/>
    <property type="evidence" value="ECO:0007669"/>
    <property type="project" value="TreeGrafter"/>
</dbReference>
<gene>
    <name evidence="5" type="ORF">MNODULE_16435</name>
</gene>
<dbReference type="Gene3D" id="2.60.200.20">
    <property type="match status" value="1"/>
</dbReference>
<dbReference type="InterPro" id="IPR000253">
    <property type="entry name" value="FHA_dom"/>
</dbReference>
<dbReference type="CDD" id="cd01949">
    <property type="entry name" value="GGDEF"/>
    <property type="match status" value="1"/>
</dbReference>
<dbReference type="PROSITE" id="PS50887">
    <property type="entry name" value="GGDEF"/>
    <property type="match status" value="1"/>
</dbReference>
<comment type="caution">
    <text evidence="5">The sequence shown here is derived from an EMBL/GenBank/DDBJ whole genome shotgun (WGS) entry which is preliminary data.</text>
</comment>
<dbReference type="PANTHER" id="PTHR45138">
    <property type="entry name" value="REGULATORY COMPONENTS OF SENSORY TRANSDUCTION SYSTEM"/>
    <property type="match status" value="1"/>
</dbReference>
<dbReference type="Pfam" id="PF00990">
    <property type="entry name" value="GGDEF"/>
    <property type="match status" value="1"/>
</dbReference>
<dbReference type="NCBIfam" id="TIGR00254">
    <property type="entry name" value="GGDEF"/>
    <property type="match status" value="1"/>
</dbReference>